<evidence type="ECO:0000313" key="2">
    <source>
        <dbReference type="Proteomes" id="UP001597108"/>
    </source>
</evidence>
<dbReference type="Proteomes" id="UP001597108">
    <property type="component" value="Unassembled WGS sequence"/>
</dbReference>
<keyword evidence="2" id="KW-1185">Reference proteome</keyword>
<dbReference type="EMBL" id="JBHTJT010000031">
    <property type="protein sequence ID" value="MFD0980908.1"/>
    <property type="molecule type" value="Genomic_DNA"/>
</dbReference>
<protein>
    <submittedName>
        <fullName evidence="1">Uncharacterized protein</fullName>
    </submittedName>
</protein>
<name>A0ABW3IT31_9RHOB</name>
<dbReference type="RefSeq" id="WP_386075577.1">
    <property type="nucleotide sequence ID" value="NZ_JBHTJT010000031.1"/>
</dbReference>
<accession>A0ABW3IT31</accession>
<organism evidence="1 2">
    <name type="scientific">Tropicimonas aquimaris</name>
    <dbReference type="NCBI Taxonomy" id="914152"/>
    <lineage>
        <taxon>Bacteria</taxon>
        <taxon>Pseudomonadati</taxon>
        <taxon>Pseudomonadota</taxon>
        <taxon>Alphaproteobacteria</taxon>
        <taxon>Rhodobacterales</taxon>
        <taxon>Roseobacteraceae</taxon>
        <taxon>Tropicimonas</taxon>
    </lineage>
</organism>
<sequence length="138" mass="15363">MTDLPPLTVLRTGGLIDIQEYAGGARVLSVDLSQSTSEQLVFTYVALDENKGGLVVRALEMVRDQNVLSREVQALRFAGIGPTNAGADDRRETVRRHDLICVHVRSFARRHGIHVRDAYLAPRAFSFDTLVFLEWGRG</sequence>
<proteinExistence type="predicted"/>
<evidence type="ECO:0000313" key="1">
    <source>
        <dbReference type="EMBL" id="MFD0980908.1"/>
    </source>
</evidence>
<gene>
    <name evidence="1" type="ORF">ACFQ2S_14770</name>
</gene>
<reference evidence="2" key="1">
    <citation type="journal article" date="2019" name="Int. J. Syst. Evol. Microbiol.">
        <title>The Global Catalogue of Microorganisms (GCM) 10K type strain sequencing project: providing services to taxonomists for standard genome sequencing and annotation.</title>
        <authorList>
            <consortium name="The Broad Institute Genomics Platform"/>
            <consortium name="The Broad Institute Genome Sequencing Center for Infectious Disease"/>
            <person name="Wu L."/>
            <person name="Ma J."/>
        </authorList>
    </citation>
    <scope>NUCLEOTIDE SEQUENCE [LARGE SCALE GENOMIC DNA]</scope>
    <source>
        <strain evidence="2">CCUG 60524</strain>
    </source>
</reference>
<comment type="caution">
    <text evidence="1">The sequence shown here is derived from an EMBL/GenBank/DDBJ whole genome shotgun (WGS) entry which is preliminary data.</text>
</comment>